<evidence type="ECO:0000256" key="7">
    <source>
        <dbReference type="SAM" id="Phobius"/>
    </source>
</evidence>
<dbReference type="Pfam" id="PF07019">
    <property type="entry name" value="EMC6"/>
    <property type="match status" value="1"/>
</dbReference>
<dbReference type="InterPro" id="IPR010742">
    <property type="entry name" value="RCAF1"/>
</dbReference>
<dbReference type="InterPro" id="IPR029008">
    <property type="entry name" value="EMC6-like"/>
</dbReference>
<evidence type="ECO:0008006" key="10">
    <source>
        <dbReference type="Google" id="ProtNLM"/>
    </source>
</evidence>
<evidence type="ECO:0000256" key="5">
    <source>
        <dbReference type="ARBA" id="ARBA00022989"/>
    </source>
</evidence>
<comment type="similarity">
    <text evidence="2">Belongs to the EMC6 family.</text>
</comment>
<gene>
    <name evidence="8" type="ORF">PVIIG_02935</name>
</gene>
<keyword evidence="3 7" id="KW-0812">Transmembrane</keyword>
<feature type="transmembrane region" description="Helical" evidence="7">
    <location>
        <begin position="53"/>
        <end position="72"/>
    </location>
</feature>
<dbReference type="AlphaFoldDB" id="A0A0J9SH37"/>
<protein>
    <recommendedName>
        <fullName evidence="10">Rab5-interacting protein</fullName>
    </recommendedName>
</protein>
<dbReference type="GO" id="GO:0097250">
    <property type="term" value="P:mitochondrial respirasome assembly"/>
    <property type="evidence" value="ECO:0007669"/>
    <property type="project" value="InterPro"/>
</dbReference>
<dbReference type="GO" id="GO:0005739">
    <property type="term" value="C:mitochondrion"/>
    <property type="evidence" value="ECO:0007669"/>
    <property type="project" value="GOC"/>
</dbReference>
<keyword evidence="4" id="KW-0256">Endoplasmic reticulum</keyword>
<evidence type="ECO:0000256" key="1">
    <source>
        <dbReference type="ARBA" id="ARBA00004477"/>
    </source>
</evidence>
<proteinExistence type="inferred from homology"/>
<comment type="subcellular location">
    <subcellularLocation>
        <location evidence="1">Endoplasmic reticulum membrane</location>
        <topology evidence="1">Multi-pass membrane protein</topology>
    </subcellularLocation>
</comment>
<feature type="transmembrane region" description="Helical" evidence="7">
    <location>
        <begin position="29"/>
        <end position="47"/>
    </location>
</feature>
<sequence>MTKPSEKNDSRLFRKLLHEKLTKNEMDDAFFYCKQVIGIAAGILSGILRIKGIWGFLFFFIFQFLTSFALYNKKIDENHFMDNYSIATSNVFVGLSAFLVSWITINTLLI</sequence>
<dbReference type="GO" id="GO:0005789">
    <property type="term" value="C:endoplasmic reticulum membrane"/>
    <property type="evidence" value="ECO:0007669"/>
    <property type="project" value="UniProtKB-SubCell"/>
</dbReference>
<accession>A0A0J9SH37</accession>
<keyword evidence="6 7" id="KW-0472">Membrane</keyword>
<evidence type="ECO:0000256" key="3">
    <source>
        <dbReference type="ARBA" id="ARBA00022692"/>
    </source>
</evidence>
<organism evidence="8 9">
    <name type="scientific">Plasmodium vivax India VII</name>
    <dbReference type="NCBI Taxonomy" id="1077284"/>
    <lineage>
        <taxon>Eukaryota</taxon>
        <taxon>Sar</taxon>
        <taxon>Alveolata</taxon>
        <taxon>Apicomplexa</taxon>
        <taxon>Aconoidasida</taxon>
        <taxon>Haemosporida</taxon>
        <taxon>Plasmodiidae</taxon>
        <taxon>Plasmodium</taxon>
        <taxon>Plasmodium (Plasmodium)</taxon>
    </lineage>
</organism>
<feature type="transmembrane region" description="Helical" evidence="7">
    <location>
        <begin position="84"/>
        <end position="105"/>
    </location>
</feature>
<dbReference type="EMBL" id="KQ234222">
    <property type="protein sequence ID" value="KMZ81886.1"/>
    <property type="molecule type" value="Genomic_DNA"/>
</dbReference>
<keyword evidence="5 7" id="KW-1133">Transmembrane helix</keyword>
<evidence type="ECO:0000256" key="2">
    <source>
        <dbReference type="ARBA" id="ARBA00009436"/>
    </source>
</evidence>
<reference evidence="8 9" key="1">
    <citation type="submission" date="2011-08" db="EMBL/GenBank/DDBJ databases">
        <title>The Genome Sequence of Plasmodium vivax India VII.</title>
        <authorList>
            <consortium name="The Broad Institute Genome Sequencing Platform"/>
            <consortium name="The Broad Institute Genome Sequencing Center for Infectious Disease"/>
            <person name="Neafsey D."/>
            <person name="Carlton J."/>
            <person name="Barnwell J."/>
            <person name="Collins W."/>
            <person name="Escalante A."/>
            <person name="Mullikin J."/>
            <person name="Saul A."/>
            <person name="Guigo R."/>
            <person name="Camara F."/>
            <person name="Young S.K."/>
            <person name="Zeng Q."/>
            <person name="Gargeya S."/>
            <person name="Fitzgerald M."/>
            <person name="Haas B."/>
            <person name="Abouelleil A."/>
            <person name="Alvarado L."/>
            <person name="Arachchi H.M."/>
            <person name="Berlin A."/>
            <person name="Brown A."/>
            <person name="Chapman S.B."/>
            <person name="Chen Z."/>
            <person name="Dunbar C."/>
            <person name="Freedman E."/>
            <person name="Gearin G."/>
            <person name="Gellesch M."/>
            <person name="Goldberg J."/>
            <person name="Griggs A."/>
            <person name="Gujja S."/>
            <person name="Heiman D."/>
            <person name="Howarth C."/>
            <person name="Larson L."/>
            <person name="Lui A."/>
            <person name="MacDonald P.J.P."/>
            <person name="Montmayeur A."/>
            <person name="Murphy C."/>
            <person name="Neiman D."/>
            <person name="Pearson M."/>
            <person name="Priest M."/>
            <person name="Roberts A."/>
            <person name="Saif S."/>
            <person name="Shea T."/>
            <person name="Shenoy N."/>
            <person name="Sisk P."/>
            <person name="Stolte C."/>
            <person name="Sykes S."/>
            <person name="Wortman J."/>
            <person name="Nusbaum C."/>
            <person name="Birren B."/>
        </authorList>
    </citation>
    <scope>NUCLEOTIDE SEQUENCE [LARGE SCALE GENOMIC DNA]</scope>
    <source>
        <strain evidence="8 9">India VII</strain>
    </source>
</reference>
<evidence type="ECO:0000256" key="6">
    <source>
        <dbReference type="ARBA" id="ARBA00023136"/>
    </source>
</evidence>
<evidence type="ECO:0000313" key="8">
    <source>
        <dbReference type="EMBL" id="KMZ81886.1"/>
    </source>
</evidence>
<name>A0A0J9SH37_PLAVI</name>
<dbReference type="PANTHER" id="PTHR12906:SF0">
    <property type="entry name" value="GEL COMPLEX SUBUNIT OPTI"/>
    <property type="match status" value="1"/>
</dbReference>
<evidence type="ECO:0000313" key="9">
    <source>
        <dbReference type="Proteomes" id="UP000053562"/>
    </source>
</evidence>
<dbReference type="PANTHER" id="PTHR12906">
    <property type="entry name" value="PROTEIN C20ORF24 RAB5-INTERACTING PROTEIN"/>
    <property type="match status" value="1"/>
</dbReference>
<dbReference type="Proteomes" id="UP000053562">
    <property type="component" value="Unassembled WGS sequence"/>
</dbReference>
<evidence type="ECO:0000256" key="4">
    <source>
        <dbReference type="ARBA" id="ARBA00022824"/>
    </source>
</evidence>
<dbReference type="OrthoDB" id="286395at2759"/>